<feature type="region of interest" description="Disordered" evidence="1">
    <location>
        <begin position="39"/>
        <end position="84"/>
    </location>
</feature>
<reference evidence="2" key="1">
    <citation type="journal article" date="2021" name="PeerJ">
        <title>Extensive microbial diversity within the chicken gut microbiome revealed by metagenomics and culture.</title>
        <authorList>
            <person name="Gilroy R."/>
            <person name="Ravi A."/>
            <person name="Getino M."/>
            <person name="Pursley I."/>
            <person name="Horton D.L."/>
            <person name="Alikhan N.F."/>
            <person name="Baker D."/>
            <person name="Gharbi K."/>
            <person name="Hall N."/>
            <person name="Watson M."/>
            <person name="Adriaenssens E.M."/>
            <person name="Foster-Nyarko E."/>
            <person name="Jarju S."/>
            <person name="Secka A."/>
            <person name="Antonio M."/>
            <person name="Oren A."/>
            <person name="Chaudhuri R.R."/>
            <person name="La Ragione R."/>
            <person name="Hildebrand F."/>
            <person name="Pallen M.J."/>
        </authorList>
    </citation>
    <scope>NUCLEOTIDE SEQUENCE</scope>
    <source>
        <strain evidence="2">ChiHcolR34-3080</strain>
    </source>
</reference>
<name>A0A9D1Q9M8_9FIRM</name>
<gene>
    <name evidence="2" type="ORF">H9890_04230</name>
</gene>
<evidence type="ECO:0000313" key="3">
    <source>
        <dbReference type="Proteomes" id="UP000823933"/>
    </source>
</evidence>
<sequence length="84" mass="8746">MPKEESYTIAEPGAGDVTDGSVDYYPMEWEIVGRDSLSAARSVRAGRSAADETDAAPAARTETAPRCGGSRPQQNGAGGETVNE</sequence>
<dbReference type="EMBL" id="DXHQ01000048">
    <property type="protein sequence ID" value="HIW08594.1"/>
    <property type="molecule type" value="Genomic_DNA"/>
</dbReference>
<dbReference type="AlphaFoldDB" id="A0A9D1Q9M8"/>
<protein>
    <submittedName>
        <fullName evidence="2">Uncharacterized protein</fullName>
    </submittedName>
</protein>
<feature type="compositionally biased region" description="Low complexity" evidence="1">
    <location>
        <begin position="39"/>
        <end position="48"/>
    </location>
</feature>
<feature type="region of interest" description="Disordered" evidence="1">
    <location>
        <begin position="1"/>
        <end position="21"/>
    </location>
</feature>
<feature type="compositionally biased region" description="Low complexity" evidence="1">
    <location>
        <begin position="55"/>
        <end position="66"/>
    </location>
</feature>
<comment type="caution">
    <text evidence="2">The sequence shown here is derived from an EMBL/GenBank/DDBJ whole genome shotgun (WGS) entry which is preliminary data.</text>
</comment>
<evidence type="ECO:0000256" key="1">
    <source>
        <dbReference type="SAM" id="MobiDB-lite"/>
    </source>
</evidence>
<evidence type="ECO:0000313" key="2">
    <source>
        <dbReference type="EMBL" id="HIW08594.1"/>
    </source>
</evidence>
<dbReference type="Proteomes" id="UP000823933">
    <property type="component" value="Unassembled WGS sequence"/>
</dbReference>
<reference evidence="2" key="2">
    <citation type="submission" date="2021-04" db="EMBL/GenBank/DDBJ databases">
        <authorList>
            <person name="Gilroy R."/>
        </authorList>
    </citation>
    <scope>NUCLEOTIDE SEQUENCE</scope>
    <source>
        <strain evidence="2">ChiHcolR34-3080</strain>
    </source>
</reference>
<proteinExistence type="predicted"/>
<organism evidence="2 3">
    <name type="scientific">Candidatus Faecalibacterium intestinigallinarum</name>
    <dbReference type="NCBI Taxonomy" id="2838581"/>
    <lineage>
        <taxon>Bacteria</taxon>
        <taxon>Bacillati</taxon>
        <taxon>Bacillota</taxon>
        <taxon>Clostridia</taxon>
        <taxon>Eubacteriales</taxon>
        <taxon>Oscillospiraceae</taxon>
        <taxon>Faecalibacterium</taxon>
    </lineage>
</organism>
<accession>A0A9D1Q9M8</accession>